<proteinExistence type="inferred from homology"/>
<dbReference type="InterPro" id="IPR050302">
    <property type="entry name" value="Rab_GAP_TBC_domain"/>
</dbReference>
<dbReference type="STRING" id="1245528.M3HDR1"/>
<evidence type="ECO:0000313" key="5">
    <source>
        <dbReference type="Proteomes" id="UP000011777"/>
    </source>
</evidence>
<keyword evidence="5" id="KW-1185">Reference proteome</keyword>
<evidence type="ECO:0000313" key="4">
    <source>
        <dbReference type="EMBL" id="EMG45367.1"/>
    </source>
</evidence>
<evidence type="ECO:0000256" key="2">
    <source>
        <dbReference type="ARBA" id="ARBA00019144"/>
    </source>
</evidence>
<dbReference type="GO" id="GO:0005096">
    <property type="term" value="F:GTPase activator activity"/>
    <property type="evidence" value="ECO:0007669"/>
    <property type="project" value="TreeGrafter"/>
</dbReference>
<comment type="caution">
    <text evidence="4">The sequence shown here is derived from an EMBL/GenBank/DDBJ whole genome shotgun (WGS) entry which is preliminary data.</text>
</comment>
<dbReference type="OrthoDB" id="294251at2759"/>
<dbReference type="GO" id="GO:0031267">
    <property type="term" value="F:small GTPase binding"/>
    <property type="evidence" value="ECO:0007669"/>
    <property type="project" value="TreeGrafter"/>
</dbReference>
<name>M3HDR1_CANMX</name>
<dbReference type="InterPro" id="IPR000195">
    <property type="entry name" value="Rab-GAP-TBC_dom"/>
</dbReference>
<organism evidence="4 5">
    <name type="scientific">Candida maltosa (strain Xu316)</name>
    <name type="common">Yeast</name>
    <dbReference type="NCBI Taxonomy" id="1245528"/>
    <lineage>
        <taxon>Eukaryota</taxon>
        <taxon>Fungi</taxon>
        <taxon>Dikarya</taxon>
        <taxon>Ascomycota</taxon>
        <taxon>Saccharomycotina</taxon>
        <taxon>Pichiomycetes</taxon>
        <taxon>Debaryomycetaceae</taxon>
        <taxon>Candida/Lodderomyces clade</taxon>
        <taxon>Candida</taxon>
    </lineage>
</organism>
<dbReference type="PROSITE" id="PS50086">
    <property type="entry name" value="TBC_RABGAP"/>
    <property type="match status" value="1"/>
</dbReference>
<dbReference type="eggNOG" id="KOG2058">
    <property type="taxonomic scope" value="Eukaryota"/>
</dbReference>
<dbReference type="HOGENOM" id="CLU_028055_0_0_1"/>
<dbReference type="SUPFAM" id="SSF47923">
    <property type="entry name" value="Ypt/Rab-GAP domain of gyp1p"/>
    <property type="match status" value="2"/>
</dbReference>
<dbReference type="PANTHER" id="PTHR47219:SF20">
    <property type="entry name" value="TBC1 DOMAIN FAMILY MEMBER 2B"/>
    <property type="match status" value="1"/>
</dbReference>
<dbReference type="Gene3D" id="1.10.472.80">
    <property type="entry name" value="Ypt/Rab-GAP domain of gyp1p, domain 3"/>
    <property type="match status" value="1"/>
</dbReference>
<dbReference type="EMBL" id="AOGT01002513">
    <property type="protein sequence ID" value="EMG45367.1"/>
    <property type="molecule type" value="Genomic_DNA"/>
</dbReference>
<dbReference type="GO" id="GO:0030427">
    <property type="term" value="C:site of polarized growth"/>
    <property type="evidence" value="ECO:0007669"/>
    <property type="project" value="UniProtKB-ARBA"/>
</dbReference>
<evidence type="ECO:0000259" key="3">
    <source>
        <dbReference type="PROSITE" id="PS50086"/>
    </source>
</evidence>
<dbReference type="Pfam" id="PF00566">
    <property type="entry name" value="RabGAP-TBC"/>
    <property type="match status" value="1"/>
</dbReference>
<protein>
    <recommendedName>
        <fullName evidence="2">Oxidant-induced cell-cycle arrest protein 5</fullName>
    </recommendedName>
</protein>
<dbReference type="Proteomes" id="UP000011777">
    <property type="component" value="Unassembled WGS sequence"/>
</dbReference>
<comment type="similarity">
    <text evidence="1">Belongs to the OCA5 family.</text>
</comment>
<reference evidence="4 5" key="1">
    <citation type="submission" date="2013-02" db="EMBL/GenBank/DDBJ databases">
        <title>Genome sequence of Candida maltosa Xu316, a potential industrial strain for xylitol and ethanol production.</title>
        <authorList>
            <person name="Yu J."/>
            <person name="Wang Q."/>
            <person name="Geng X."/>
            <person name="Bao W."/>
            <person name="He P."/>
            <person name="Cai J."/>
        </authorList>
    </citation>
    <scope>NUCLEOTIDE SEQUENCE [LARGE SCALE GENOMIC DNA]</scope>
    <source>
        <strain evidence="5">Xu316</strain>
    </source>
</reference>
<dbReference type="AlphaFoldDB" id="M3HDR1"/>
<dbReference type="PANTHER" id="PTHR47219">
    <property type="entry name" value="RAB GTPASE-ACTIVATING PROTEIN 1-LIKE"/>
    <property type="match status" value="1"/>
</dbReference>
<dbReference type="SMART" id="SM00164">
    <property type="entry name" value="TBC"/>
    <property type="match status" value="1"/>
</dbReference>
<gene>
    <name evidence="4" type="ORF">G210_4448</name>
</gene>
<feature type="domain" description="Rab-GAP TBC" evidence="3">
    <location>
        <begin position="222"/>
        <end position="421"/>
    </location>
</feature>
<dbReference type="Gene3D" id="1.10.8.270">
    <property type="entry name" value="putative rabgap domain of human tbc1 domain family member 14 like domains"/>
    <property type="match status" value="1"/>
</dbReference>
<accession>M3HDR1</accession>
<evidence type="ECO:0000256" key="1">
    <source>
        <dbReference type="ARBA" id="ARBA00005521"/>
    </source>
</evidence>
<sequence length="475" mass="55530">MNLPVTTEPINTTTTRKRKRDSFILIKSPNNYDPIDLIHQLSTELSTKDQHLKELRSRLSKMYKIFENLGVSSHEVDLRLLNLRDDDTAFNSQVELETLSRGKGIDVSKISKDIDKYGFVKEVKCTKPIPPQKTTILSGIFIHESKKCKEELIEQLKMISKNHDISNLYFEKEWDTLIKDINIHHNMLLQDDVVIGVKFGGVRGLGLQQFYFPLVNLITQYGIPDKYRFIWLDLSGANNIRINGEYNELLSTQVTPEIQKIFNEIDLDLHRTLPSNFFFNNMFELKPGVNFYKLQRILYAFVIKFPEIGYVQGMNKIIGTLLLTEHDEENVFCLFIALIQEILPWYSNKPFFNSIEEIQADNIKLKELLKMFIPELYTHFMRLNVEIEILSMSWWLTLFIDLKIIDLETWFKVIDNLLIGDRDTFFPCLTLSILKCLESTLLRFDSCDLIYRFLSTDNPIFLGIISINMVHPSFL</sequence>
<dbReference type="InterPro" id="IPR035969">
    <property type="entry name" value="Rab-GAP_TBC_sf"/>
</dbReference>